<sequence>MRSDIQLGCEATDTISGFTGVVVCIANWLNDYQGITLESRDLHEGKPVGRHTFDVEQISIVSFEKPATPTPTGGPSIAPATPADPSQ</sequence>
<accession>A0A0F9MIT7</accession>
<reference evidence="2" key="1">
    <citation type="journal article" date="2015" name="Nature">
        <title>Complex archaea that bridge the gap between prokaryotes and eukaryotes.</title>
        <authorList>
            <person name="Spang A."/>
            <person name="Saw J.H."/>
            <person name="Jorgensen S.L."/>
            <person name="Zaremba-Niedzwiedzka K."/>
            <person name="Martijn J."/>
            <person name="Lind A.E."/>
            <person name="van Eijk R."/>
            <person name="Schleper C."/>
            <person name="Guy L."/>
            <person name="Ettema T.J."/>
        </authorList>
    </citation>
    <scope>NUCLEOTIDE SEQUENCE</scope>
</reference>
<dbReference type="AlphaFoldDB" id="A0A0F9MIT7"/>
<protein>
    <submittedName>
        <fullName evidence="2">Uncharacterized protein</fullName>
    </submittedName>
</protein>
<dbReference type="EMBL" id="LAZR01010050">
    <property type="protein sequence ID" value="KKM69102.1"/>
    <property type="molecule type" value="Genomic_DNA"/>
</dbReference>
<comment type="caution">
    <text evidence="2">The sequence shown here is derived from an EMBL/GenBank/DDBJ whole genome shotgun (WGS) entry which is preliminary data.</text>
</comment>
<evidence type="ECO:0000256" key="1">
    <source>
        <dbReference type="SAM" id="MobiDB-lite"/>
    </source>
</evidence>
<evidence type="ECO:0000313" key="2">
    <source>
        <dbReference type="EMBL" id="KKM69102.1"/>
    </source>
</evidence>
<proteinExistence type="predicted"/>
<organism evidence="2">
    <name type="scientific">marine sediment metagenome</name>
    <dbReference type="NCBI Taxonomy" id="412755"/>
    <lineage>
        <taxon>unclassified sequences</taxon>
        <taxon>metagenomes</taxon>
        <taxon>ecological metagenomes</taxon>
    </lineage>
</organism>
<feature type="region of interest" description="Disordered" evidence="1">
    <location>
        <begin position="64"/>
        <end position="87"/>
    </location>
</feature>
<name>A0A0F9MIT7_9ZZZZ</name>
<gene>
    <name evidence="2" type="ORF">LCGC14_1454250</name>
</gene>